<evidence type="ECO:0000313" key="3">
    <source>
        <dbReference type="Proteomes" id="UP001595859"/>
    </source>
</evidence>
<dbReference type="Gene3D" id="1.25.40.10">
    <property type="entry name" value="Tetratricopeptide repeat domain"/>
    <property type="match status" value="2"/>
</dbReference>
<proteinExistence type="predicted"/>
<dbReference type="Pfam" id="PF12770">
    <property type="entry name" value="CHAT"/>
    <property type="match status" value="1"/>
</dbReference>
<protein>
    <submittedName>
        <fullName evidence="2">CHAT domain-containing protein</fullName>
    </submittedName>
</protein>
<dbReference type="InterPro" id="IPR011990">
    <property type="entry name" value="TPR-like_helical_dom_sf"/>
</dbReference>
<feature type="domain" description="CHAT" evidence="1">
    <location>
        <begin position="69"/>
        <end position="368"/>
    </location>
</feature>
<dbReference type="InterPro" id="IPR024983">
    <property type="entry name" value="CHAT_dom"/>
</dbReference>
<accession>A0ABV9SA59</accession>
<comment type="caution">
    <text evidence="2">The sequence shown here is derived from an EMBL/GenBank/DDBJ whole genome shotgun (WGS) entry which is preliminary data.</text>
</comment>
<keyword evidence="3" id="KW-1185">Reference proteome</keyword>
<dbReference type="RefSeq" id="WP_378059372.1">
    <property type="nucleotide sequence ID" value="NZ_JBHSIS010000019.1"/>
</dbReference>
<evidence type="ECO:0000313" key="2">
    <source>
        <dbReference type="EMBL" id="MFC4857372.1"/>
    </source>
</evidence>
<dbReference type="Proteomes" id="UP001595859">
    <property type="component" value="Unassembled WGS sequence"/>
</dbReference>
<gene>
    <name evidence="2" type="ORF">ACFPCV_28065</name>
</gene>
<dbReference type="SUPFAM" id="SSF48452">
    <property type="entry name" value="TPR-like"/>
    <property type="match status" value="1"/>
</dbReference>
<name>A0ABV9SA59_9PSEU</name>
<organism evidence="2 3">
    <name type="scientific">Actinophytocola glycyrrhizae</name>
    <dbReference type="NCBI Taxonomy" id="2044873"/>
    <lineage>
        <taxon>Bacteria</taxon>
        <taxon>Bacillati</taxon>
        <taxon>Actinomycetota</taxon>
        <taxon>Actinomycetes</taxon>
        <taxon>Pseudonocardiales</taxon>
        <taxon>Pseudonocardiaceae</taxon>
    </lineage>
</organism>
<sequence>MIQYDELRIRAFRIGPHRYFVVANGPTSAAAVVRIGPEQRFGESFARLLDEEFRRAERLPAPMHERVRDLGQQLFTVLFPDPLRACLFESARRAVHHDRCLRIRFELPPELGELPVEILCPPFPERRLTGDSRFSLTRSVPGSALSPRRLPAPTSRPERFRVLVVAAESRTGRVLNLGSEVAALRDSLNAGPRRAAVTVETLGGPGDDHKGKRPTLANLRAALARHPEMPSALILLGHGVGGDGNHGGQVYLEGRDGQPEAVAGERLATEVATAPNVRLVVLNLCAGARHAAAEHLRLAVADELVARGIPAVVAMQADVSDGAASRFTPTLFAELAANRSLDEAMAIARHDMVNTRDETTLEWATPVLVLHEQARHSWLFKAVKVVKGTVPGDPLADGQRATEEVDDPPDGVVRLEALVEASRFARVLGDWSQVVRFADMGREEHPEPLEWLAQEARLELAMTRCHAICELLAGDDDPARAEAVLDGLGLVVPEQVVDCLAQEMRLATKARAALEAARRAADAADWEPVVAYCDEVLAEWPDGYRDTRALREMAVAELDLDARYGQGGRRRETGDWHAAVEVYAAIVELRPDGYRDAARWRDYCRGRQLESEAALESAIDSYKASGGVADASGRAAHCQAWQADRHEDWATATTYYEAAAHEGLDVGPDLPYARGRRSLALREFAEAAHLLGALPEQYRDAHAWARFAEGQVAFAATEWGDVLDALSRLPAEFGAGEVGRLRALARARLAVEREDWAAVIEALQDVEDVDDDEVRVVRLLARWRLAEDRGDWSAVVAEYEQVRSPSPEHTEWLHYATGRIAEKAGDFGRAFGEYERVTDAVRDVVPRRVHVMGRQAEEALNWVGAEHHFGQLPPEFEDSGRLAGYARARSATEREDWPVVVQNAGALGSFRDAPVLGRYGRARLAESEQDWSRAADLFGECSGHADADVRADYARGRSLAADGRWREALARYDTVPDGHLDVSDRRARLTELLGSFGWAERLVAAGLEPDPSAADRPDFPYRVLAALGVGPAASVQQVKDAEIRAMQESAPAAVRVAAGLRSWPTRLGLDADLYPVRDPAGLRRVLGAVTDGEPDDLFGRMCEAAVDAPLLTLLHVGREQAIEAWEQRMRADPADLGTAHCLAIAHRWAARDLDGAGAWEHGRMAWHRCIGMWVTVLGDEDYWERWRRERSTTYHFMVPVAEVRQLRQHMVTGLADELTGAADWHDAAGRPRRAEQYRMLGLAVRTEVVGREVAEEVGGLPTPGRTDEHVVGGPEYVRATGLAKSVAELAAGLVRRRDAALSDSDAVPGDAAGGISDEQVSRFCAAFSRLAPAQALLESGRPERALAMLPPTRGRRLADSTSCDCAKPAGDETCASCRRFRGEDPAYLRLGGREARLFQDAALIAMRCHLKAARSAVLGDDERGVDVAVAAVEAVVELASAAGLAVRARRDLVDFVGTTVETMVTPRSARPRIGRAVDLATRVRTRRGLANDETLRRIHAGALCDRAQWSVAAEELEHPDYDSAIADLREAIRLSPTLLRAREGLAHTLVQRSVYRLHWANGHEQSLAEALTVASEGLRLAPGMARLLEVVEAVASQVRGVVYRTLTEAELMELRPPAVPADGSRADTASVLVREARCTGAAGDRRAALLLAVDAVLADPGDQLTRDTLADLLAGWTAGRTDDRSTT</sequence>
<dbReference type="EMBL" id="JBHSIS010000019">
    <property type="protein sequence ID" value="MFC4857372.1"/>
    <property type="molecule type" value="Genomic_DNA"/>
</dbReference>
<reference evidence="3" key="1">
    <citation type="journal article" date="2019" name="Int. J. Syst. Evol. Microbiol.">
        <title>The Global Catalogue of Microorganisms (GCM) 10K type strain sequencing project: providing services to taxonomists for standard genome sequencing and annotation.</title>
        <authorList>
            <consortium name="The Broad Institute Genomics Platform"/>
            <consortium name="The Broad Institute Genome Sequencing Center for Infectious Disease"/>
            <person name="Wu L."/>
            <person name="Ma J."/>
        </authorList>
    </citation>
    <scope>NUCLEOTIDE SEQUENCE [LARGE SCALE GENOMIC DNA]</scope>
    <source>
        <strain evidence="3">ZS-22-S1</strain>
    </source>
</reference>
<evidence type="ECO:0000259" key="1">
    <source>
        <dbReference type="Pfam" id="PF12770"/>
    </source>
</evidence>